<dbReference type="InterPro" id="IPR001926">
    <property type="entry name" value="TrpB-like_PALP"/>
</dbReference>
<dbReference type="Pfam" id="PF00291">
    <property type="entry name" value="PALP"/>
    <property type="match status" value="1"/>
</dbReference>
<accession>A0ABQ2XMP6</accession>
<evidence type="ECO:0000313" key="5">
    <source>
        <dbReference type="EMBL" id="GGX25385.1"/>
    </source>
</evidence>
<evidence type="ECO:0000256" key="3">
    <source>
        <dbReference type="ARBA" id="ARBA00022898"/>
    </source>
</evidence>
<keyword evidence="3" id="KW-0663">Pyridoxal phosphate</keyword>
<dbReference type="Proteomes" id="UP000620127">
    <property type="component" value="Unassembled WGS sequence"/>
</dbReference>
<feature type="domain" description="Tryptophan synthase beta chain-like PALP" evidence="4">
    <location>
        <begin position="19"/>
        <end position="290"/>
    </location>
</feature>
<dbReference type="InterPro" id="IPR036052">
    <property type="entry name" value="TrpB-like_PALP_sf"/>
</dbReference>
<dbReference type="EMBL" id="BMYT01000008">
    <property type="protein sequence ID" value="GGX25385.1"/>
    <property type="molecule type" value="Genomic_DNA"/>
</dbReference>
<reference evidence="6" key="1">
    <citation type="journal article" date="2019" name="Int. J. Syst. Evol. Microbiol.">
        <title>The Global Catalogue of Microorganisms (GCM) 10K type strain sequencing project: providing services to taxonomists for standard genome sequencing and annotation.</title>
        <authorList>
            <consortium name="The Broad Institute Genomics Platform"/>
            <consortium name="The Broad Institute Genome Sequencing Center for Infectious Disease"/>
            <person name="Wu L."/>
            <person name="Ma J."/>
        </authorList>
    </citation>
    <scope>NUCLEOTIDE SEQUENCE [LARGE SCALE GENOMIC DNA]</scope>
    <source>
        <strain evidence="6">KCTC 23916</strain>
    </source>
</reference>
<evidence type="ECO:0000256" key="2">
    <source>
        <dbReference type="ARBA" id="ARBA00008639"/>
    </source>
</evidence>
<evidence type="ECO:0000256" key="1">
    <source>
        <dbReference type="ARBA" id="ARBA00001933"/>
    </source>
</evidence>
<sequence length="303" mass="33656">MHFLSYSSPLQIIESQLFPGIELWVKRDDLLHPQVSGNKFRKLKYPLSAALLQRANLISMGGAWSNHLHALAHAGHLLGLKTTGLVRGLVPNNQTGLSATLQDCQNLGMRLHFLSRLDYRELRHNPNYWQKWIEADPAEYSWLPEGGSNAEAVRGVAELIDELDWIPDTIILACGTGATLAGIVKGMRNRGRVIGIAAVQNASYLKSDVQQLLLAADNIHFDNFEILHQFTHGGFAKVSPTLVHFCKQFTAETDIPLEPVYTGKMFYALHQLSLSKHFKEGEKVIAIHTGGLQGNRGFDLTST</sequence>
<dbReference type="PANTHER" id="PTHR43780">
    <property type="entry name" value="1-AMINOCYCLOPROPANE-1-CARBOXYLATE DEAMINASE-RELATED"/>
    <property type="match status" value="1"/>
</dbReference>
<comment type="caution">
    <text evidence="5">The sequence shown here is derived from an EMBL/GenBank/DDBJ whole genome shotgun (WGS) entry which is preliminary data.</text>
</comment>
<protein>
    <submittedName>
        <fullName evidence="5">1-aminocyclopropane-1-carboxylate deaminase</fullName>
    </submittedName>
</protein>
<gene>
    <name evidence="5" type="ORF">GCM10011282_34120</name>
</gene>
<evidence type="ECO:0000313" key="6">
    <source>
        <dbReference type="Proteomes" id="UP000620127"/>
    </source>
</evidence>
<proteinExistence type="inferred from homology"/>
<dbReference type="SUPFAM" id="SSF53686">
    <property type="entry name" value="Tryptophan synthase beta subunit-like PLP-dependent enzymes"/>
    <property type="match status" value="1"/>
</dbReference>
<dbReference type="InterPro" id="IPR027278">
    <property type="entry name" value="ACCD_DCysDesulf"/>
</dbReference>
<dbReference type="Gene3D" id="3.40.50.1100">
    <property type="match status" value="2"/>
</dbReference>
<comment type="similarity">
    <text evidence="2">Belongs to the ACC deaminase/D-cysteine desulfhydrase family.</text>
</comment>
<organism evidence="5 6">
    <name type="scientific">Undibacterium macrobrachii</name>
    <dbReference type="NCBI Taxonomy" id="1119058"/>
    <lineage>
        <taxon>Bacteria</taxon>
        <taxon>Pseudomonadati</taxon>
        <taxon>Pseudomonadota</taxon>
        <taxon>Betaproteobacteria</taxon>
        <taxon>Burkholderiales</taxon>
        <taxon>Oxalobacteraceae</taxon>
        <taxon>Undibacterium</taxon>
    </lineage>
</organism>
<dbReference type="RefSeq" id="WP_189347555.1">
    <property type="nucleotide sequence ID" value="NZ_BMYT01000008.1"/>
</dbReference>
<dbReference type="PANTHER" id="PTHR43780:SF2">
    <property type="entry name" value="1-AMINOCYCLOPROPANE-1-CARBOXYLATE DEAMINASE-RELATED"/>
    <property type="match status" value="1"/>
</dbReference>
<keyword evidence="6" id="KW-1185">Reference proteome</keyword>
<name>A0ABQ2XMP6_9BURK</name>
<dbReference type="PIRSF" id="PIRSF006278">
    <property type="entry name" value="ACCD_DCysDesulf"/>
    <property type="match status" value="1"/>
</dbReference>
<evidence type="ECO:0000259" key="4">
    <source>
        <dbReference type="Pfam" id="PF00291"/>
    </source>
</evidence>
<comment type="cofactor">
    <cofactor evidence="1">
        <name>pyridoxal 5'-phosphate</name>
        <dbReference type="ChEBI" id="CHEBI:597326"/>
    </cofactor>
</comment>